<name>A0ABU6B3R2_9NOCA</name>
<dbReference type="Proteomes" id="UP001348098">
    <property type="component" value="Unassembled WGS sequence"/>
</dbReference>
<comment type="caution">
    <text evidence="2">The sequence shown here is derived from an EMBL/GenBank/DDBJ whole genome shotgun (WGS) entry which is preliminary data.</text>
</comment>
<sequence length="120" mass="12897">MLAECAEADAWRRLFPDELGWLHLADSADTANEPARAHPDSLGQPTTPRSTLDVLGTLRTSSDTTSPRRRQPTTFTYTKASLLDVEALVALSAEAHPLLPIGTRHPLSSDGGASPARPTR</sequence>
<feature type="region of interest" description="Disordered" evidence="1">
    <location>
        <begin position="99"/>
        <end position="120"/>
    </location>
</feature>
<keyword evidence="3" id="KW-1185">Reference proteome</keyword>
<accession>A0ABU6B3R2</accession>
<evidence type="ECO:0000313" key="3">
    <source>
        <dbReference type="Proteomes" id="UP001348098"/>
    </source>
</evidence>
<feature type="region of interest" description="Disordered" evidence="1">
    <location>
        <begin position="30"/>
        <end position="73"/>
    </location>
</feature>
<evidence type="ECO:0000256" key="1">
    <source>
        <dbReference type="SAM" id="MobiDB-lite"/>
    </source>
</evidence>
<reference evidence="2 3" key="1">
    <citation type="submission" date="2023-12" db="EMBL/GenBank/DDBJ databases">
        <title>novel species in genus Nocarida.</title>
        <authorList>
            <person name="Li Z."/>
        </authorList>
    </citation>
    <scope>NUCLEOTIDE SEQUENCE [LARGE SCALE GENOMIC DNA]</scope>
    <source>
        <strain evidence="2 3">CDC186</strain>
    </source>
</reference>
<dbReference type="EMBL" id="JAYKYQ010000017">
    <property type="protein sequence ID" value="MEB3514271.1"/>
    <property type="molecule type" value="Genomic_DNA"/>
</dbReference>
<protein>
    <submittedName>
        <fullName evidence="2">Uncharacterized protein</fullName>
    </submittedName>
</protein>
<organism evidence="2 3">
    <name type="scientific">Nocardia implantans</name>
    <dbReference type="NCBI Taxonomy" id="3108168"/>
    <lineage>
        <taxon>Bacteria</taxon>
        <taxon>Bacillati</taxon>
        <taxon>Actinomycetota</taxon>
        <taxon>Actinomycetes</taxon>
        <taxon>Mycobacteriales</taxon>
        <taxon>Nocardiaceae</taxon>
        <taxon>Nocardia</taxon>
    </lineage>
</organism>
<proteinExistence type="predicted"/>
<gene>
    <name evidence="2" type="ORF">U3653_29970</name>
</gene>
<evidence type="ECO:0000313" key="2">
    <source>
        <dbReference type="EMBL" id="MEB3514271.1"/>
    </source>
</evidence>